<protein>
    <submittedName>
        <fullName evidence="2">Leucine rich repeats superfamily protein</fullName>
    </submittedName>
</protein>
<dbReference type="InterPro" id="IPR053139">
    <property type="entry name" value="Surface_bspA-like"/>
</dbReference>
<dbReference type="Gene3D" id="3.80.10.10">
    <property type="entry name" value="Ribonuclease Inhibitor"/>
    <property type="match status" value="1"/>
</dbReference>
<feature type="signal peptide" evidence="1">
    <location>
        <begin position="1"/>
        <end position="20"/>
    </location>
</feature>
<dbReference type="InterPro" id="IPR032675">
    <property type="entry name" value="LRR_dom_sf"/>
</dbReference>
<dbReference type="PANTHER" id="PTHR45661">
    <property type="entry name" value="SURFACE ANTIGEN"/>
    <property type="match status" value="1"/>
</dbReference>
<dbReference type="Proteomes" id="UP000269352">
    <property type="component" value="Unassembled WGS sequence"/>
</dbReference>
<accession>A0A388TBT2</accession>
<name>A0A388TBT2_TERA1</name>
<evidence type="ECO:0000313" key="3">
    <source>
        <dbReference type="Proteomes" id="UP000269352"/>
    </source>
</evidence>
<evidence type="ECO:0000313" key="2">
    <source>
        <dbReference type="EMBL" id="GBR73726.1"/>
    </source>
</evidence>
<evidence type="ECO:0000256" key="1">
    <source>
        <dbReference type="SAM" id="SignalP"/>
    </source>
</evidence>
<organism evidence="2 3">
    <name type="scientific">Termititenax aidoneus</name>
    <dbReference type="NCBI Taxonomy" id="2218524"/>
    <lineage>
        <taxon>Bacteria</taxon>
        <taxon>Bacillati</taxon>
        <taxon>Candidatus Margulisiibacteriota</taxon>
        <taxon>Candidatus Termititenacia</taxon>
        <taxon>Candidatus Termititenacales</taxon>
        <taxon>Candidatus Termititenacaceae</taxon>
        <taxon>Candidatus Termititenax</taxon>
    </lineage>
</organism>
<proteinExistence type="predicted"/>
<gene>
    <name evidence="2" type="ORF">NO1_1040</name>
</gene>
<dbReference type="AlphaFoldDB" id="A0A388TBT2"/>
<dbReference type="PANTHER" id="PTHR45661:SF3">
    <property type="entry name" value="IG-LIKE DOMAIN-CONTAINING PROTEIN"/>
    <property type="match status" value="1"/>
</dbReference>
<dbReference type="EMBL" id="BGZN01000018">
    <property type="protein sequence ID" value="GBR73726.1"/>
    <property type="molecule type" value="Genomic_DNA"/>
</dbReference>
<dbReference type="SUPFAM" id="SSF52058">
    <property type="entry name" value="L domain-like"/>
    <property type="match status" value="1"/>
</dbReference>
<keyword evidence="1" id="KW-0732">Signal</keyword>
<sequence>MRKLWTVVALILNVVLFGSAANPAKDFVYKLNDAGDGVVITGYIGKKGGKVVIPEKIEGMPVVRFECGPLDGWSEGLMYFSKDIIKRNKKNGTYRPPITEVVFPDTMTEIAGKNGVFESCESLRSVTLPKKVRYMSGLFSNNNPKLTKIKMPEEAQVIGASMFSGCVNLTSIVLPRGLETIGEYAFSGCKSLKSIVIPKGTVRIEDGAFQYCESATSLKLPDSIEYIGSYAFRGCGALAKVDILAKQIEYGGYSTPSAFEGCLKLGLSEQKKIKASGYTGDFKGLFGVL</sequence>
<keyword evidence="3" id="KW-1185">Reference proteome</keyword>
<comment type="caution">
    <text evidence="2">The sequence shown here is derived from an EMBL/GenBank/DDBJ whole genome shotgun (WGS) entry which is preliminary data.</text>
</comment>
<feature type="chain" id="PRO_5017467579" evidence="1">
    <location>
        <begin position="21"/>
        <end position="289"/>
    </location>
</feature>
<dbReference type="Pfam" id="PF13306">
    <property type="entry name" value="LRR_5"/>
    <property type="match status" value="1"/>
</dbReference>
<reference evidence="2 3" key="1">
    <citation type="journal article" date="2019" name="ISME J.">
        <title>Genome analyses of uncultured TG2/ZB3 bacteria in 'Margulisbacteria' specifically attached to ectosymbiotic spirochetes of protists in the termite gut.</title>
        <authorList>
            <person name="Utami Y.D."/>
            <person name="Kuwahara H."/>
            <person name="Igai K."/>
            <person name="Murakami T."/>
            <person name="Sugaya K."/>
            <person name="Morikawa T."/>
            <person name="Nagura Y."/>
            <person name="Yuki M."/>
            <person name="Deevong P."/>
            <person name="Inoue T."/>
            <person name="Kihara K."/>
            <person name="Lo N."/>
            <person name="Yamada A."/>
            <person name="Ohkuma M."/>
            <person name="Hongoh Y."/>
        </authorList>
    </citation>
    <scope>NUCLEOTIDE SEQUENCE [LARGE SCALE GENOMIC DNA]</scope>
    <source>
        <strain evidence="2">NkOx7-01</strain>
    </source>
</reference>
<dbReference type="InterPro" id="IPR026906">
    <property type="entry name" value="LRR_5"/>
</dbReference>